<evidence type="ECO:0000256" key="1">
    <source>
        <dbReference type="ARBA" id="ARBA00022500"/>
    </source>
</evidence>
<protein>
    <submittedName>
        <fullName evidence="6">Chemotaxis protein</fullName>
    </submittedName>
</protein>
<dbReference type="EMBL" id="PDKK01000017">
    <property type="protein sequence ID" value="RXK02119.1"/>
    <property type="molecule type" value="Genomic_DNA"/>
</dbReference>
<comment type="similarity">
    <text evidence="2">Belongs to the methyl-accepting chemotaxis (MCP) protein family.</text>
</comment>
<dbReference type="Proteomes" id="UP000289758">
    <property type="component" value="Unassembled WGS sequence"/>
</dbReference>
<evidence type="ECO:0000259" key="5">
    <source>
        <dbReference type="PROSITE" id="PS50111"/>
    </source>
</evidence>
<dbReference type="GO" id="GO:0005886">
    <property type="term" value="C:plasma membrane"/>
    <property type="evidence" value="ECO:0007669"/>
    <property type="project" value="TreeGrafter"/>
</dbReference>
<dbReference type="GO" id="GO:0006935">
    <property type="term" value="P:chemotaxis"/>
    <property type="evidence" value="ECO:0007669"/>
    <property type="project" value="UniProtKB-KW"/>
</dbReference>
<dbReference type="PROSITE" id="PS50111">
    <property type="entry name" value="CHEMOTAXIS_TRANSDUC_2"/>
    <property type="match status" value="1"/>
</dbReference>
<proteinExistence type="inferred from homology"/>
<keyword evidence="4" id="KW-0812">Transmembrane</keyword>
<dbReference type="GO" id="GO:0007165">
    <property type="term" value="P:signal transduction"/>
    <property type="evidence" value="ECO:0007669"/>
    <property type="project" value="UniProtKB-KW"/>
</dbReference>
<keyword evidence="4" id="KW-1133">Transmembrane helix</keyword>
<dbReference type="Pfam" id="PF00015">
    <property type="entry name" value="MCPsignal"/>
    <property type="match status" value="1"/>
</dbReference>
<comment type="caution">
    <text evidence="6">The sequence shown here is derived from an EMBL/GenBank/DDBJ whole genome shotgun (WGS) entry which is preliminary data.</text>
</comment>
<evidence type="ECO:0000256" key="4">
    <source>
        <dbReference type="SAM" id="Phobius"/>
    </source>
</evidence>
<dbReference type="InterPro" id="IPR004089">
    <property type="entry name" value="MCPsignal_dom"/>
</dbReference>
<reference evidence="6 7" key="1">
    <citation type="submission" date="2017-10" db="EMBL/GenBank/DDBJ databases">
        <title>Genomics of the genus Arcobacter.</title>
        <authorList>
            <person name="Perez-Cataluna A."/>
            <person name="Figueras M.J."/>
        </authorList>
    </citation>
    <scope>NUCLEOTIDE SEQUENCE [LARGE SCALE GENOMIC DNA]</scope>
    <source>
        <strain evidence="6 7">CECT 8441</strain>
    </source>
</reference>
<dbReference type="SMART" id="SM00283">
    <property type="entry name" value="MA"/>
    <property type="match status" value="1"/>
</dbReference>
<keyword evidence="3" id="KW-0807">Transducer</keyword>
<gene>
    <name evidence="6" type="ORF">CRV07_13980</name>
</gene>
<dbReference type="InterPro" id="IPR051310">
    <property type="entry name" value="MCP_chemotaxis"/>
</dbReference>
<dbReference type="Gene3D" id="1.10.287.950">
    <property type="entry name" value="Methyl-accepting chemotaxis protein"/>
    <property type="match status" value="1"/>
</dbReference>
<name>A0A4Q1AJY6_9BACT</name>
<keyword evidence="1" id="KW-0145">Chemotaxis</keyword>
<keyword evidence="4" id="KW-0472">Membrane</keyword>
<keyword evidence="7" id="KW-1185">Reference proteome</keyword>
<dbReference type="PANTHER" id="PTHR43531">
    <property type="entry name" value="PROTEIN ICFG"/>
    <property type="match status" value="1"/>
</dbReference>
<evidence type="ECO:0000256" key="2">
    <source>
        <dbReference type="ARBA" id="ARBA00029447"/>
    </source>
</evidence>
<dbReference type="PANTHER" id="PTHR43531:SF11">
    <property type="entry name" value="METHYL-ACCEPTING CHEMOTAXIS PROTEIN 3"/>
    <property type="match status" value="1"/>
</dbReference>
<sequence length="730" mass="82929">MLKNISIKFKLILSFLLIIVLIAILGFYSNYAINKSSNGFVKYKTSTEKSILIESVQIKILLIRNIVNKYIRIQSKEGIQDFDKLMEEELILIQKFEKITNDSNLKNNERVKNLLNEYKVNFNAIVKLFKDMEYYKKIGFTTHRKNVDKYLNFITNEFYKRNQINNYRIYSEVIANLSYARQELPRMVNVDANVYNAVEKALNSTKDKLEHLKSTVDEDLKTVVINIIEEQGKYENAIKKVYELLVEKNIVVVKLDKIENEISLMGNGLQKRILDDQKKINKEVTTLNDTIKTLITSISIAILIIAVVLALFLPKYIMNLLDKFQDGLLNFFKFLNKEDLEIKLMKFEGNNEIVHMSKLINKNIEKTKSIIEEDSFFIDDVKRVVTEVSKGKLNNSIVKEPSTDSLKDLKKIFNDMLLNISKIICEDLDKVTDVLDKYSNLDFTSRIEKDNGNLSLGLNNLADIINRMLLENKKNGTTLDNSSTILLNYVNTLNKNSNESAVALEETAAALEEITSNISNNTNNIIKMSNIADNLSKAALHGEELALKTTQSMEKINEEVSAINEAIIMIDQIAFQTNILSLNAAVEAATAGESGKGFAVVAQEVRNLASRSAEVAKEIKHLVENATTKSHEGRAIADKMKSGYHDLNNYVTDTLTIIKNVEMASKEQQTGIEQINDAISSLDHQTQENATIATQTYTIAEETDKVAKIIISKVEENKFNDFEIEEEEKI</sequence>
<accession>A0A4Q1AJY6</accession>
<dbReference type="OrthoDB" id="9765776at2"/>
<feature type="transmembrane region" description="Helical" evidence="4">
    <location>
        <begin position="12"/>
        <end position="33"/>
    </location>
</feature>
<feature type="transmembrane region" description="Helical" evidence="4">
    <location>
        <begin position="294"/>
        <end position="313"/>
    </location>
</feature>
<dbReference type="RefSeq" id="WP_129088225.1">
    <property type="nucleotide sequence ID" value="NZ_CP053836.1"/>
</dbReference>
<dbReference type="GO" id="GO:0004888">
    <property type="term" value="F:transmembrane signaling receptor activity"/>
    <property type="evidence" value="ECO:0007669"/>
    <property type="project" value="TreeGrafter"/>
</dbReference>
<dbReference type="SUPFAM" id="SSF58104">
    <property type="entry name" value="Methyl-accepting chemotaxis protein (MCP) signaling domain"/>
    <property type="match status" value="1"/>
</dbReference>
<evidence type="ECO:0000313" key="7">
    <source>
        <dbReference type="Proteomes" id="UP000289758"/>
    </source>
</evidence>
<organism evidence="6 7">
    <name type="scientific">Halarcobacter ebronensis</name>
    <dbReference type="NCBI Taxonomy" id="1462615"/>
    <lineage>
        <taxon>Bacteria</taxon>
        <taxon>Pseudomonadati</taxon>
        <taxon>Campylobacterota</taxon>
        <taxon>Epsilonproteobacteria</taxon>
        <taxon>Campylobacterales</taxon>
        <taxon>Arcobacteraceae</taxon>
        <taxon>Halarcobacter</taxon>
    </lineage>
</organism>
<evidence type="ECO:0000256" key="3">
    <source>
        <dbReference type="PROSITE-ProRule" id="PRU00284"/>
    </source>
</evidence>
<feature type="domain" description="Methyl-accepting transducer" evidence="5">
    <location>
        <begin position="475"/>
        <end position="704"/>
    </location>
</feature>
<dbReference type="AlphaFoldDB" id="A0A4Q1AJY6"/>
<evidence type="ECO:0000313" key="6">
    <source>
        <dbReference type="EMBL" id="RXK02119.1"/>
    </source>
</evidence>